<dbReference type="EMBL" id="JARO02002463">
    <property type="protein sequence ID" value="KPP72597.1"/>
    <property type="molecule type" value="Genomic_DNA"/>
</dbReference>
<comment type="caution">
    <text evidence="1">The sequence shown here is derived from an EMBL/GenBank/DDBJ whole genome shotgun (WGS) entry which is preliminary data.</text>
</comment>
<proteinExistence type="predicted"/>
<reference evidence="1 2" key="1">
    <citation type="submission" date="2015-08" db="EMBL/GenBank/DDBJ databases">
        <title>The genome of the Asian arowana (Scleropages formosus).</title>
        <authorList>
            <person name="Tan M.H."/>
            <person name="Gan H.M."/>
            <person name="Croft L.J."/>
            <person name="Austin C.M."/>
        </authorList>
    </citation>
    <scope>NUCLEOTIDE SEQUENCE [LARGE SCALE GENOMIC DNA]</scope>
    <source>
        <strain evidence="1">Aro1</strain>
    </source>
</reference>
<evidence type="ECO:0000313" key="1">
    <source>
        <dbReference type="EMBL" id="KPP72597.1"/>
    </source>
</evidence>
<dbReference type="Proteomes" id="UP000034805">
    <property type="component" value="Unassembled WGS sequence"/>
</dbReference>
<sequence length="77" mass="8261">MAAKEDLLSGVPPRRLRQSRPGALKQGANLELLLSMGFPKDRAESSHTLLHVERIFIGPPRREGVGQGSGSELDAGT</sequence>
<feature type="non-terminal residue" evidence="1">
    <location>
        <position position="77"/>
    </location>
</feature>
<gene>
    <name evidence="1" type="ORF">Z043_108389</name>
</gene>
<organism evidence="1 2">
    <name type="scientific">Scleropages formosus</name>
    <name type="common">Asian bonytongue</name>
    <name type="synonym">Osteoglossum formosum</name>
    <dbReference type="NCBI Taxonomy" id="113540"/>
    <lineage>
        <taxon>Eukaryota</taxon>
        <taxon>Metazoa</taxon>
        <taxon>Chordata</taxon>
        <taxon>Craniata</taxon>
        <taxon>Vertebrata</taxon>
        <taxon>Euteleostomi</taxon>
        <taxon>Actinopterygii</taxon>
        <taxon>Neopterygii</taxon>
        <taxon>Teleostei</taxon>
        <taxon>Osteoglossocephala</taxon>
        <taxon>Osteoglossomorpha</taxon>
        <taxon>Osteoglossiformes</taxon>
        <taxon>Osteoglossidae</taxon>
        <taxon>Scleropages</taxon>
    </lineage>
</organism>
<dbReference type="AlphaFoldDB" id="A0A0P7YWK3"/>
<accession>A0A0P7YWK3</accession>
<protein>
    <submittedName>
        <fullName evidence="1">Uncharacterized protein</fullName>
    </submittedName>
</protein>
<evidence type="ECO:0000313" key="2">
    <source>
        <dbReference type="Proteomes" id="UP000034805"/>
    </source>
</evidence>
<name>A0A0P7YWK3_SCLFO</name>